<dbReference type="HOGENOM" id="CLU_054549_0_0_0"/>
<keyword evidence="3" id="KW-0328">Glycosyltransferase</keyword>
<feature type="domain" description="Phosphoribosyltransferase" evidence="2">
    <location>
        <begin position="235"/>
        <end position="290"/>
    </location>
</feature>
<dbReference type="Gene3D" id="3.40.50.2020">
    <property type="match status" value="1"/>
</dbReference>
<dbReference type="InterPro" id="IPR051910">
    <property type="entry name" value="ComF/GntX_DNA_util-trans"/>
</dbReference>
<evidence type="ECO:0000313" key="4">
    <source>
        <dbReference type="Proteomes" id="UP000006056"/>
    </source>
</evidence>
<dbReference type="EMBL" id="CP003379">
    <property type="protein sequence ID" value="AFL86681.1"/>
    <property type="molecule type" value="Genomic_DNA"/>
</dbReference>
<dbReference type="eggNOG" id="COG1040">
    <property type="taxonomic scope" value="Bacteria"/>
</dbReference>
<proteinExistence type="inferred from homology"/>
<name>I3ZBR3_TERRK</name>
<gene>
    <name evidence="3" type="ordered locus">Terro_0332</name>
</gene>
<dbReference type="SUPFAM" id="SSF53271">
    <property type="entry name" value="PRTase-like"/>
    <property type="match status" value="1"/>
</dbReference>
<dbReference type="PATRIC" id="fig|926566.3.peg.336"/>
<keyword evidence="4" id="KW-1185">Reference proteome</keyword>
<dbReference type="Proteomes" id="UP000006056">
    <property type="component" value="Chromosome"/>
</dbReference>
<dbReference type="Pfam" id="PF00156">
    <property type="entry name" value="Pribosyltran"/>
    <property type="match status" value="1"/>
</dbReference>
<dbReference type="PANTHER" id="PTHR47505:SF1">
    <property type="entry name" value="DNA UTILIZATION PROTEIN YHGH"/>
    <property type="match status" value="1"/>
</dbReference>
<sequence length="319" mass="34727">MRCVFPTASWAVAESGAVAAGQRPSCVPDLRHSLFSTFQGFANGLTALLAPGSCRLCHTTLLRAVDIPVCDRCTDLFCANPLQNACKLCCEPFGFESALAADLSRMPAELCGACRTKPPNFERAVAFGLYDDLRPAIHLMKFEGVPSLARPLGRLLADAVLTLRGEAPDAMTVIPVPLFRGKRSYNQSALLAESALKRVRAEAPAWRLRLVQRVLVRARKTDSQFLLSPTQRRENVRGAFAVRGDVIGQNILLVDDVYTTGATVAECTRVLLKAGAQSVRVATLARAGRDIAVRWQPPREVAARADPAQTQQLYIELRS</sequence>
<dbReference type="AlphaFoldDB" id="I3ZBR3"/>
<dbReference type="InterPro" id="IPR029057">
    <property type="entry name" value="PRTase-like"/>
</dbReference>
<dbReference type="GO" id="GO:0016757">
    <property type="term" value="F:glycosyltransferase activity"/>
    <property type="evidence" value="ECO:0007669"/>
    <property type="project" value="UniProtKB-KW"/>
</dbReference>
<evidence type="ECO:0000259" key="2">
    <source>
        <dbReference type="Pfam" id="PF00156"/>
    </source>
</evidence>
<dbReference type="KEGG" id="trs:Terro_0332"/>
<reference evidence="3 4" key="1">
    <citation type="submission" date="2012-06" db="EMBL/GenBank/DDBJ databases">
        <title>Complete genome of Terriglobus roseus DSM 18391.</title>
        <authorList>
            <consortium name="US DOE Joint Genome Institute (JGI-PGF)"/>
            <person name="Lucas S."/>
            <person name="Copeland A."/>
            <person name="Lapidus A."/>
            <person name="Glavina del Rio T."/>
            <person name="Dalin E."/>
            <person name="Tice H."/>
            <person name="Bruce D."/>
            <person name="Goodwin L."/>
            <person name="Pitluck S."/>
            <person name="Peters L."/>
            <person name="Mikhailova N."/>
            <person name="Munk A.C.C."/>
            <person name="Kyrpides N."/>
            <person name="Mavromatis K."/>
            <person name="Ivanova N."/>
            <person name="Brettin T."/>
            <person name="Detter J.C."/>
            <person name="Han C."/>
            <person name="Larimer F."/>
            <person name="Land M."/>
            <person name="Hauser L."/>
            <person name="Markowitz V."/>
            <person name="Cheng J.-F."/>
            <person name="Hugenholtz P."/>
            <person name="Woyke T."/>
            <person name="Wu D."/>
            <person name="Brambilla E."/>
            <person name="Klenk H.-P."/>
            <person name="Eisen J.A."/>
        </authorList>
    </citation>
    <scope>NUCLEOTIDE SEQUENCE [LARGE SCALE GENOMIC DNA]</scope>
    <source>
        <strain evidence="4">DSM 18391 / NRRL B-41598 / KBS 63</strain>
    </source>
</reference>
<evidence type="ECO:0000313" key="3">
    <source>
        <dbReference type="EMBL" id="AFL86681.1"/>
    </source>
</evidence>
<accession>I3ZBR3</accession>
<dbReference type="InterPro" id="IPR000836">
    <property type="entry name" value="PRTase_dom"/>
</dbReference>
<comment type="similarity">
    <text evidence="1">Belongs to the ComF/GntX family.</text>
</comment>
<dbReference type="CDD" id="cd06223">
    <property type="entry name" value="PRTases_typeI"/>
    <property type="match status" value="1"/>
</dbReference>
<dbReference type="PANTHER" id="PTHR47505">
    <property type="entry name" value="DNA UTILIZATION PROTEIN YHGH"/>
    <property type="match status" value="1"/>
</dbReference>
<keyword evidence="3" id="KW-0808">Transferase</keyword>
<evidence type="ECO:0000256" key="1">
    <source>
        <dbReference type="ARBA" id="ARBA00008007"/>
    </source>
</evidence>
<dbReference type="STRING" id="926566.Terro_0332"/>
<organism evidence="3 4">
    <name type="scientific">Terriglobus roseus (strain DSM 18391 / NRRL B-41598 / KBS 63)</name>
    <dbReference type="NCBI Taxonomy" id="926566"/>
    <lineage>
        <taxon>Bacteria</taxon>
        <taxon>Pseudomonadati</taxon>
        <taxon>Acidobacteriota</taxon>
        <taxon>Terriglobia</taxon>
        <taxon>Terriglobales</taxon>
        <taxon>Acidobacteriaceae</taxon>
        <taxon>Terriglobus</taxon>
    </lineage>
</organism>
<protein>
    <submittedName>
        <fullName evidence="3">Putative amidophosphoribosyltransferase</fullName>
    </submittedName>
</protein>